<dbReference type="RefSeq" id="WP_105868475.1">
    <property type="nucleotide sequence ID" value="NZ_PVLV01000121.1"/>
</dbReference>
<keyword evidence="2" id="KW-1185">Reference proteome</keyword>
<evidence type="ECO:0000313" key="2">
    <source>
        <dbReference type="Proteomes" id="UP000239322"/>
    </source>
</evidence>
<accession>A0A2S9PY70</accession>
<evidence type="ECO:0000313" key="1">
    <source>
        <dbReference type="EMBL" id="PRH79359.1"/>
    </source>
</evidence>
<dbReference type="Proteomes" id="UP000239322">
    <property type="component" value="Unassembled WGS sequence"/>
</dbReference>
<reference evidence="1 2" key="1">
    <citation type="submission" date="2018-03" db="EMBL/GenBank/DDBJ databases">
        <title>Novel Streptomyces sp. from soil.</title>
        <authorList>
            <person name="Tan G.Y.A."/>
            <person name="Lee Z.Y."/>
        </authorList>
    </citation>
    <scope>NUCLEOTIDE SEQUENCE [LARGE SCALE GENOMIC DNA]</scope>
    <source>
        <strain evidence="1 2">ST5x</strain>
    </source>
</reference>
<protein>
    <submittedName>
        <fullName evidence="1">Uncharacterized protein</fullName>
    </submittedName>
</protein>
<comment type="caution">
    <text evidence="1">The sequence shown here is derived from an EMBL/GenBank/DDBJ whole genome shotgun (WGS) entry which is preliminary data.</text>
</comment>
<name>A0A2S9PY70_9ACTN</name>
<organism evidence="1 2">
    <name type="scientific">Streptomyces solincola</name>
    <dbReference type="NCBI Taxonomy" id="2100817"/>
    <lineage>
        <taxon>Bacteria</taxon>
        <taxon>Bacillati</taxon>
        <taxon>Actinomycetota</taxon>
        <taxon>Actinomycetes</taxon>
        <taxon>Kitasatosporales</taxon>
        <taxon>Streptomycetaceae</taxon>
        <taxon>Streptomyces</taxon>
    </lineage>
</organism>
<proteinExistence type="predicted"/>
<sequence length="104" mass="11746">MKLSPAVRWLERDVDFETRPIEDEFGVGVVQGLDSHESGLFSYETAGGRRATGYASPIFTVKDDLECVCSTGRRCSFWLSGYYSSHERSLQARFDPSLARRPHP</sequence>
<dbReference type="EMBL" id="PVLV01000121">
    <property type="protein sequence ID" value="PRH79359.1"/>
    <property type="molecule type" value="Genomic_DNA"/>
</dbReference>
<dbReference type="AlphaFoldDB" id="A0A2S9PY70"/>
<gene>
    <name evidence="1" type="ORF">C6N75_09755</name>
</gene>